<keyword evidence="4" id="KW-1185">Reference proteome</keyword>
<evidence type="ECO:0000313" key="3">
    <source>
        <dbReference type="EMBL" id="CAG6390872.1"/>
    </source>
</evidence>
<dbReference type="InterPro" id="IPR002563">
    <property type="entry name" value="Flavin_Rdtase-like_dom"/>
</dbReference>
<dbReference type="AlphaFoldDB" id="A0A9W4DIR3"/>
<dbReference type="SMART" id="SM00903">
    <property type="entry name" value="Flavin_Reduct"/>
    <property type="match status" value="1"/>
</dbReference>
<dbReference type="Pfam" id="PF01613">
    <property type="entry name" value="Flavin_Reduct"/>
    <property type="match status" value="1"/>
</dbReference>
<dbReference type="RefSeq" id="WP_251483974.1">
    <property type="nucleotide sequence ID" value="NZ_CAJSLV010000001.1"/>
</dbReference>
<gene>
    <name evidence="3" type="ORF">SCOCK_10340</name>
</gene>
<dbReference type="InterPro" id="IPR050268">
    <property type="entry name" value="NADH-dep_flavin_reductase"/>
</dbReference>
<evidence type="ECO:0000259" key="2">
    <source>
        <dbReference type="SMART" id="SM00903"/>
    </source>
</evidence>
<sequence>MPAPSSSARSMPQPRPAVDGKALREACSAFATGVTVITAATSALPDKAEATTVNSFTSVSLDPPLVLFCLHRESRLGPVLRQSGGFAVNFLTHRQQELAWAFSGRDSARLGEVPHHRTAEGLPVLADALGHLECRLNAEYDGGDHLIVVGEVVGLGVSGQEPATAEAPLIFYRGAMHALPDSAV</sequence>
<dbReference type="Gene3D" id="2.30.110.10">
    <property type="entry name" value="Electron Transport, Fmn-binding Protein, Chain A"/>
    <property type="match status" value="1"/>
</dbReference>
<name>A0A9W4DIR3_9ACTN</name>
<proteinExistence type="predicted"/>
<dbReference type="InterPro" id="IPR012349">
    <property type="entry name" value="Split_barrel_FMN-bd"/>
</dbReference>
<dbReference type="EMBL" id="CAJSLV010000001">
    <property type="protein sequence ID" value="CAG6390872.1"/>
    <property type="molecule type" value="Genomic_DNA"/>
</dbReference>
<dbReference type="GO" id="GO:0010181">
    <property type="term" value="F:FMN binding"/>
    <property type="evidence" value="ECO:0007669"/>
    <property type="project" value="InterPro"/>
</dbReference>
<evidence type="ECO:0000256" key="1">
    <source>
        <dbReference type="ARBA" id="ARBA00023002"/>
    </source>
</evidence>
<dbReference type="PANTHER" id="PTHR30466:SF1">
    <property type="entry name" value="FMN REDUCTASE (NADH) RUTF"/>
    <property type="match status" value="1"/>
</dbReference>
<evidence type="ECO:0000313" key="4">
    <source>
        <dbReference type="Proteomes" id="UP001152519"/>
    </source>
</evidence>
<keyword evidence="1" id="KW-0560">Oxidoreductase</keyword>
<organism evidence="3 4">
    <name type="scientific">Actinacidiphila cocklensis</name>
    <dbReference type="NCBI Taxonomy" id="887465"/>
    <lineage>
        <taxon>Bacteria</taxon>
        <taxon>Bacillati</taxon>
        <taxon>Actinomycetota</taxon>
        <taxon>Actinomycetes</taxon>
        <taxon>Kitasatosporales</taxon>
        <taxon>Streptomycetaceae</taxon>
        <taxon>Actinacidiphila</taxon>
    </lineage>
</organism>
<protein>
    <submittedName>
        <fullName evidence="3">NADH-FMN oxidoreductase RutF, flavin reductase (DIM6/NTAB) family</fullName>
    </submittedName>
</protein>
<reference evidence="3" key="1">
    <citation type="submission" date="2021-05" db="EMBL/GenBank/DDBJ databases">
        <authorList>
            <person name="Arsene-Ploetze F."/>
        </authorList>
    </citation>
    <scope>NUCLEOTIDE SEQUENCE</scope>
    <source>
        <strain evidence="3">DSM 42138</strain>
    </source>
</reference>
<dbReference type="PANTHER" id="PTHR30466">
    <property type="entry name" value="FLAVIN REDUCTASE"/>
    <property type="match status" value="1"/>
</dbReference>
<dbReference type="Proteomes" id="UP001152519">
    <property type="component" value="Unassembled WGS sequence"/>
</dbReference>
<dbReference type="SUPFAM" id="SSF50475">
    <property type="entry name" value="FMN-binding split barrel"/>
    <property type="match status" value="1"/>
</dbReference>
<comment type="caution">
    <text evidence="3">The sequence shown here is derived from an EMBL/GenBank/DDBJ whole genome shotgun (WGS) entry which is preliminary data.</text>
</comment>
<feature type="domain" description="Flavin reductase like" evidence="2">
    <location>
        <begin position="27"/>
        <end position="178"/>
    </location>
</feature>
<accession>A0A9W4DIR3</accession>
<dbReference type="GO" id="GO:0042602">
    <property type="term" value="F:riboflavin reductase (NADPH) activity"/>
    <property type="evidence" value="ECO:0007669"/>
    <property type="project" value="TreeGrafter"/>
</dbReference>